<dbReference type="Gene3D" id="1.20.1250.20">
    <property type="entry name" value="MFS general substrate transporter like domains"/>
    <property type="match status" value="2"/>
</dbReference>
<dbReference type="RefSeq" id="WP_058614807.1">
    <property type="nucleotide sequence ID" value="NZ_LDRV01000093.1"/>
</dbReference>
<dbReference type="EMBL" id="LDRV01000093">
    <property type="protein sequence ID" value="KTS09077.1"/>
    <property type="molecule type" value="Genomic_DNA"/>
</dbReference>
<evidence type="ECO:0000256" key="2">
    <source>
        <dbReference type="ARBA" id="ARBA00022692"/>
    </source>
</evidence>
<dbReference type="GO" id="GO:0005886">
    <property type="term" value="C:plasma membrane"/>
    <property type="evidence" value="ECO:0007669"/>
    <property type="project" value="UniProtKB-SubCell"/>
</dbReference>
<feature type="domain" description="Major facilitator superfamily (MFS) profile" evidence="6">
    <location>
        <begin position="23"/>
        <end position="429"/>
    </location>
</feature>
<gene>
    <name evidence="7" type="ORF">RSA3_14375</name>
</gene>
<dbReference type="GO" id="GO:0046943">
    <property type="term" value="F:carboxylic acid transmembrane transporter activity"/>
    <property type="evidence" value="ECO:0007669"/>
    <property type="project" value="TreeGrafter"/>
</dbReference>
<name>A0A147F4Y4_MICTE</name>
<organism evidence="7 8">
    <name type="scientific">Microbacterium testaceum</name>
    <name type="common">Aureobacterium testaceum</name>
    <name type="synonym">Brevibacterium testaceum</name>
    <dbReference type="NCBI Taxonomy" id="2033"/>
    <lineage>
        <taxon>Bacteria</taxon>
        <taxon>Bacillati</taxon>
        <taxon>Actinomycetota</taxon>
        <taxon>Actinomycetes</taxon>
        <taxon>Micrococcales</taxon>
        <taxon>Microbacteriaceae</taxon>
        <taxon>Microbacterium</taxon>
    </lineage>
</organism>
<keyword evidence="4 5" id="KW-0472">Membrane</keyword>
<evidence type="ECO:0000259" key="6">
    <source>
        <dbReference type="PROSITE" id="PS50850"/>
    </source>
</evidence>
<feature type="transmembrane region" description="Helical" evidence="5">
    <location>
        <begin position="315"/>
        <end position="334"/>
    </location>
</feature>
<feature type="transmembrane region" description="Helical" evidence="5">
    <location>
        <begin position="405"/>
        <end position="424"/>
    </location>
</feature>
<feature type="transmembrane region" description="Helical" evidence="5">
    <location>
        <begin position="340"/>
        <end position="363"/>
    </location>
</feature>
<dbReference type="PROSITE" id="PS50850">
    <property type="entry name" value="MFS"/>
    <property type="match status" value="1"/>
</dbReference>
<comment type="caution">
    <text evidence="7">The sequence shown here is derived from an EMBL/GenBank/DDBJ whole genome shotgun (WGS) entry which is preliminary data.</text>
</comment>
<dbReference type="SUPFAM" id="SSF103473">
    <property type="entry name" value="MFS general substrate transporter"/>
    <property type="match status" value="1"/>
</dbReference>
<keyword evidence="2 5" id="KW-0812">Transmembrane</keyword>
<evidence type="ECO:0000256" key="5">
    <source>
        <dbReference type="SAM" id="Phobius"/>
    </source>
</evidence>
<feature type="transmembrane region" description="Helical" evidence="5">
    <location>
        <begin position="375"/>
        <end position="399"/>
    </location>
</feature>
<evidence type="ECO:0000256" key="1">
    <source>
        <dbReference type="ARBA" id="ARBA00004651"/>
    </source>
</evidence>
<dbReference type="AlphaFoldDB" id="A0A147F4Y4"/>
<feature type="transmembrane region" description="Helical" evidence="5">
    <location>
        <begin position="58"/>
        <end position="79"/>
    </location>
</feature>
<feature type="transmembrane region" description="Helical" evidence="5">
    <location>
        <begin position="177"/>
        <end position="194"/>
    </location>
</feature>
<comment type="subcellular location">
    <subcellularLocation>
        <location evidence="1">Cell membrane</location>
        <topology evidence="1">Multi-pass membrane protein</topology>
    </subcellularLocation>
</comment>
<evidence type="ECO:0000256" key="4">
    <source>
        <dbReference type="ARBA" id="ARBA00023136"/>
    </source>
</evidence>
<evidence type="ECO:0000313" key="8">
    <source>
        <dbReference type="Proteomes" id="UP000072189"/>
    </source>
</evidence>
<evidence type="ECO:0000313" key="7">
    <source>
        <dbReference type="EMBL" id="KTS09077.1"/>
    </source>
</evidence>
<feature type="transmembrane region" description="Helical" evidence="5">
    <location>
        <begin position="282"/>
        <end position="303"/>
    </location>
</feature>
<dbReference type="PANTHER" id="PTHR23508">
    <property type="entry name" value="CARBOXYLIC ACID TRANSPORTER PROTEIN HOMOLOG"/>
    <property type="match status" value="1"/>
</dbReference>
<dbReference type="PANTHER" id="PTHR23508:SF10">
    <property type="entry name" value="CARBOXYLIC ACID TRANSPORTER PROTEIN HOMOLOG"/>
    <property type="match status" value="1"/>
</dbReference>
<protein>
    <submittedName>
        <fullName evidence="7">MFS transporter</fullName>
    </submittedName>
</protein>
<accession>A0A147F4Y4</accession>
<sequence>MTTSTARAAATRASRPLLSSGRALAIATLICTLEGFDLAVWGASVPLIMKDPGFGLTLPAAGLIGAIISVGMLVGAAVAGAIVQRVGQVRLIGVAVVLFTVGMLVCAVAGEPVLFGVGRLVVGLGLGVVLPTVNAYTADISKPGRIGRNIGLTMAGYGLGALCAPLLAALLQQQSYRWLYVIGVVPALILLPLLRRLPESPAFLWRTGRRDEARELATAFGLPDPSAQVESHPGRWLGLGALFARGVAPATVLFWIVSFCGLLLVFGISAWLPTILQAADYAIGNALYLTAAMWLGVIVGVIVGGRIADIIGAKAMVVIAFLTGTLGLVLMAFAPPLWLMYVLMFISGFGFIGSQIMSNALMVTRYPTELRANGIAWALSIGRIGAIVGPPLGAAVLAAQVPVEWNFYAFAIPALVGAVAALLVPRITASRLSR</sequence>
<feature type="transmembrane region" description="Helical" evidence="5">
    <location>
        <begin position="116"/>
        <end position="138"/>
    </location>
</feature>
<keyword evidence="3 5" id="KW-1133">Transmembrane helix</keyword>
<feature type="transmembrane region" description="Helical" evidence="5">
    <location>
        <begin position="252"/>
        <end position="276"/>
    </location>
</feature>
<feature type="transmembrane region" description="Helical" evidence="5">
    <location>
        <begin position="91"/>
        <end position="110"/>
    </location>
</feature>
<dbReference type="InterPro" id="IPR011701">
    <property type="entry name" value="MFS"/>
</dbReference>
<feature type="transmembrane region" description="Helical" evidence="5">
    <location>
        <begin position="150"/>
        <end position="171"/>
    </location>
</feature>
<reference evidence="7 8" key="1">
    <citation type="journal article" date="2016" name="Front. Microbiol.">
        <title>Genomic Resource of Rice Seed Associated Bacteria.</title>
        <authorList>
            <person name="Midha S."/>
            <person name="Bansal K."/>
            <person name="Sharma S."/>
            <person name="Kumar N."/>
            <person name="Patil P.P."/>
            <person name="Chaudhry V."/>
            <person name="Patil P.B."/>
        </authorList>
    </citation>
    <scope>NUCLEOTIDE SEQUENCE [LARGE SCALE GENOMIC DNA]</scope>
    <source>
        <strain evidence="7 8">RSA3</strain>
    </source>
</reference>
<evidence type="ECO:0000256" key="3">
    <source>
        <dbReference type="ARBA" id="ARBA00022989"/>
    </source>
</evidence>
<proteinExistence type="predicted"/>
<dbReference type="InterPro" id="IPR020846">
    <property type="entry name" value="MFS_dom"/>
</dbReference>
<dbReference type="PATRIC" id="fig|2033.7.peg.3711"/>
<dbReference type="Proteomes" id="UP000072189">
    <property type="component" value="Unassembled WGS sequence"/>
</dbReference>
<dbReference type="InterPro" id="IPR036259">
    <property type="entry name" value="MFS_trans_sf"/>
</dbReference>
<dbReference type="Pfam" id="PF07690">
    <property type="entry name" value="MFS_1"/>
    <property type="match status" value="1"/>
</dbReference>